<reference evidence="2" key="1">
    <citation type="submission" date="2015-07" db="EMBL/GenBank/DDBJ databases">
        <title>Transcriptome Assembly of Anthurium amnicola.</title>
        <authorList>
            <person name="Suzuki J."/>
        </authorList>
    </citation>
    <scope>NUCLEOTIDE SEQUENCE</scope>
</reference>
<name>A0A1D1YQ46_9ARAE</name>
<evidence type="ECO:0000313" key="2">
    <source>
        <dbReference type="EMBL" id="JAT56765.1"/>
    </source>
</evidence>
<feature type="compositionally biased region" description="Basic and acidic residues" evidence="1">
    <location>
        <begin position="91"/>
        <end position="103"/>
    </location>
</feature>
<protein>
    <submittedName>
        <fullName evidence="2">Uncharacterized protein</fullName>
    </submittedName>
</protein>
<sequence>PAPPRPAIFRHPARLQVLPSMAGLEFLHGPYPLFKGEVKKNPPWPPPPCPPASTNPRPWSSSFPLGLCTFPADSPSPPRNPSEVGAAMRQKGFDSKKTTRMPDKYGGISHLGLPRSSQA</sequence>
<proteinExistence type="predicted"/>
<evidence type="ECO:0000256" key="1">
    <source>
        <dbReference type="SAM" id="MobiDB-lite"/>
    </source>
</evidence>
<feature type="non-terminal residue" evidence="2">
    <location>
        <position position="1"/>
    </location>
</feature>
<dbReference type="AlphaFoldDB" id="A0A1D1YQ46"/>
<feature type="region of interest" description="Disordered" evidence="1">
    <location>
        <begin position="71"/>
        <end position="119"/>
    </location>
</feature>
<organism evidence="2">
    <name type="scientific">Anthurium amnicola</name>
    <dbReference type="NCBI Taxonomy" id="1678845"/>
    <lineage>
        <taxon>Eukaryota</taxon>
        <taxon>Viridiplantae</taxon>
        <taxon>Streptophyta</taxon>
        <taxon>Embryophyta</taxon>
        <taxon>Tracheophyta</taxon>
        <taxon>Spermatophyta</taxon>
        <taxon>Magnoliopsida</taxon>
        <taxon>Liliopsida</taxon>
        <taxon>Araceae</taxon>
        <taxon>Pothoideae</taxon>
        <taxon>Potheae</taxon>
        <taxon>Anthurium</taxon>
    </lineage>
</organism>
<gene>
    <name evidence="2" type="ORF">g.66412</name>
</gene>
<dbReference type="EMBL" id="GDJX01011171">
    <property type="protein sequence ID" value="JAT56765.1"/>
    <property type="molecule type" value="Transcribed_RNA"/>
</dbReference>
<accession>A0A1D1YQ46</accession>